<accession>A0A811LKV3</accession>
<dbReference type="SMART" id="SM01048">
    <property type="entry name" value="C6"/>
    <property type="match status" value="1"/>
</dbReference>
<keyword evidence="1" id="KW-0732">Signal</keyword>
<evidence type="ECO:0000313" key="3">
    <source>
        <dbReference type="EMBL" id="CAD5228875.1"/>
    </source>
</evidence>
<dbReference type="OrthoDB" id="5851911at2759"/>
<dbReference type="InterPro" id="IPR007110">
    <property type="entry name" value="Ig-like_dom"/>
</dbReference>
<name>A0A811LKV3_9BILA</name>
<dbReference type="InterPro" id="IPR002601">
    <property type="entry name" value="C6_domain"/>
</dbReference>
<keyword evidence="4" id="KW-1185">Reference proteome</keyword>
<dbReference type="Proteomes" id="UP000783686">
    <property type="component" value="Unassembled WGS sequence"/>
</dbReference>
<dbReference type="PROSITE" id="PS50835">
    <property type="entry name" value="IG_LIKE"/>
    <property type="match status" value="1"/>
</dbReference>
<dbReference type="Pfam" id="PF01681">
    <property type="entry name" value="C6"/>
    <property type="match status" value="1"/>
</dbReference>
<sequence length="133" mass="13818">MAQPSGCLALLLSLLLLIRCTISCAATSSSSNPCGTCPSLQVITDNNSLDHSVDLQMGTNSAGCATLVVTCTGDSSSSEVILLWTENGSDRGSSTDSNDNSVTRTLVCDSNMQWELTDNDYTGVVTAVECLAT</sequence>
<evidence type="ECO:0000313" key="4">
    <source>
        <dbReference type="Proteomes" id="UP000614601"/>
    </source>
</evidence>
<reference evidence="3" key="1">
    <citation type="submission" date="2020-09" db="EMBL/GenBank/DDBJ databases">
        <authorList>
            <person name="Kikuchi T."/>
        </authorList>
    </citation>
    <scope>NUCLEOTIDE SEQUENCE</scope>
    <source>
        <strain evidence="3">SH1</strain>
    </source>
</reference>
<dbReference type="AlphaFoldDB" id="A0A811LKV3"/>
<feature type="domain" description="Ig-like" evidence="2">
    <location>
        <begin position="38"/>
        <end position="133"/>
    </location>
</feature>
<organism evidence="3 4">
    <name type="scientific">Bursaphelenchus okinawaensis</name>
    <dbReference type="NCBI Taxonomy" id="465554"/>
    <lineage>
        <taxon>Eukaryota</taxon>
        <taxon>Metazoa</taxon>
        <taxon>Ecdysozoa</taxon>
        <taxon>Nematoda</taxon>
        <taxon>Chromadorea</taxon>
        <taxon>Rhabditida</taxon>
        <taxon>Tylenchina</taxon>
        <taxon>Tylenchomorpha</taxon>
        <taxon>Aphelenchoidea</taxon>
        <taxon>Aphelenchoididae</taxon>
        <taxon>Bursaphelenchus</taxon>
    </lineage>
</organism>
<evidence type="ECO:0000259" key="2">
    <source>
        <dbReference type="PROSITE" id="PS50835"/>
    </source>
</evidence>
<protein>
    <recommendedName>
        <fullName evidence="2">Ig-like domain-containing protein</fullName>
    </recommendedName>
</protein>
<feature type="chain" id="PRO_5044131743" description="Ig-like domain-containing protein" evidence="1">
    <location>
        <begin position="26"/>
        <end position="133"/>
    </location>
</feature>
<gene>
    <name evidence="3" type="ORF">BOKJ2_LOCUS12934</name>
</gene>
<dbReference type="EMBL" id="CAJFCW020000006">
    <property type="protein sequence ID" value="CAG9125188.1"/>
    <property type="molecule type" value="Genomic_DNA"/>
</dbReference>
<dbReference type="EMBL" id="CAJFDH010000006">
    <property type="protein sequence ID" value="CAD5228875.1"/>
    <property type="molecule type" value="Genomic_DNA"/>
</dbReference>
<feature type="signal peptide" evidence="1">
    <location>
        <begin position="1"/>
        <end position="25"/>
    </location>
</feature>
<proteinExistence type="predicted"/>
<evidence type="ECO:0000256" key="1">
    <source>
        <dbReference type="SAM" id="SignalP"/>
    </source>
</evidence>
<comment type="caution">
    <text evidence="3">The sequence shown here is derived from an EMBL/GenBank/DDBJ whole genome shotgun (WGS) entry which is preliminary data.</text>
</comment>
<dbReference type="Proteomes" id="UP000614601">
    <property type="component" value="Unassembled WGS sequence"/>
</dbReference>